<feature type="compositionally biased region" description="Basic and acidic residues" evidence="1">
    <location>
        <begin position="83"/>
        <end position="92"/>
    </location>
</feature>
<organism evidence="2">
    <name type="scientific">marine metagenome</name>
    <dbReference type="NCBI Taxonomy" id="408172"/>
    <lineage>
        <taxon>unclassified sequences</taxon>
        <taxon>metagenomes</taxon>
        <taxon>ecological metagenomes</taxon>
    </lineage>
</organism>
<proteinExistence type="predicted"/>
<feature type="region of interest" description="Disordered" evidence="1">
    <location>
        <begin position="83"/>
        <end position="122"/>
    </location>
</feature>
<reference evidence="2" key="1">
    <citation type="submission" date="2018-05" db="EMBL/GenBank/DDBJ databases">
        <authorList>
            <person name="Lanie J.A."/>
            <person name="Ng W.-L."/>
            <person name="Kazmierczak K.M."/>
            <person name="Andrzejewski T.M."/>
            <person name="Davidsen T.M."/>
            <person name="Wayne K.J."/>
            <person name="Tettelin H."/>
            <person name="Glass J.I."/>
            <person name="Rusch D."/>
            <person name="Podicherti R."/>
            <person name="Tsui H.-C.T."/>
            <person name="Winkler M.E."/>
        </authorList>
    </citation>
    <scope>NUCLEOTIDE SEQUENCE</scope>
</reference>
<evidence type="ECO:0000313" key="2">
    <source>
        <dbReference type="EMBL" id="SVD37143.1"/>
    </source>
</evidence>
<evidence type="ECO:0000256" key="1">
    <source>
        <dbReference type="SAM" id="MobiDB-lite"/>
    </source>
</evidence>
<dbReference type="EMBL" id="UINC01146429">
    <property type="protein sequence ID" value="SVD37143.1"/>
    <property type="molecule type" value="Genomic_DNA"/>
</dbReference>
<protein>
    <submittedName>
        <fullName evidence="2">Uncharacterized protein</fullName>
    </submittedName>
</protein>
<accession>A0A382USA9</accession>
<dbReference type="AlphaFoldDB" id="A0A382USA9"/>
<gene>
    <name evidence="2" type="ORF">METZ01_LOCUS389997</name>
</gene>
<name>A0A382USA9_9ZZZZ</name>
<sequence length="192" mass="21833">MVWLSSVDRRNFTVFRSIVIGMTCVVFVNPVLADDDAAVKCSKIDDATERLFCYDSLFRPHLPPQSLVTSPSIEQPRDVDEPLKELPQEKEVPATNAIPPSFGEEQIKQNKPKARQNDQPKINQATTTIKNVYKRPMGEFAFEMEDGQIWHQQSVEYFKVKAGDAVVLMRHRAGGYSLRSPGGRSTRVRRIR</sequence>